<evidence type="ECO:0000313" key="2">
    <source>
        <dbReference type="Proteomes" id="UP000054107"/>
    </source>
</evidence>
<name>A0A0B7NSQ8_9FUNG</name>
<gene>
    <name evidence="1" type="primary">PARPA_12861.1 scaffold 45629</name>
</gene>
<accession>A0A0B7NSQ8</accession>
<dbReference type="Proteomes" id="UP000054107">
    <property type="component" value="Unassembled WGS sequence"/>
</dbReference>
<proteinExistence type="predicted"/>
<dbReference type="AlphaFoldDB" id="A0A0B7NSQ8"/>
<organism evidence="1 2">
    <name type="scientific">Parasitella parasitica</name>
    <dbReference type="NCBI Taxonomy" id="35722"/>
    <lineage>
        <taxon>Eukaryota</taxon>
        <taxon>Fungi</taxon>
        <taxon>Fungi incertae sedis</taxon>
        <taxon>Mucoromycota</taxon>
        <taxon>Mucoromycotina</taxon>
        <taxon>Mucoromycetes</taxon>
        <taxon>Mucorales</taxon>
        <taxon>Mucorineae</taxon>
        <taxon>Mucoraceae</taxon>
        <taxon>Parasitella</taxon>
    </lineage>
</organism>
<dbReference type="EMBL" id="LN733868">
    <property type="protein sequence ID" value="CEP18555.1"/>
    <property type="molecule type" value="Genomic_DNA"/>
</dbReference>
<reference evidence="1 2" key="1">
    <citation type="submission" date="2014-09" db="EMBL/GenBank/DDBJ databases">
        <authorList>
            <person name="Ellenberger Sabrina"/>
        </authorList>
    </citation>
    <scope>NUCLEOTIDE SEQUENCE [LARGE SCALE GENOMIC DNA]</scope>
    <source>
        <strain evidence="1 2">CBS 412.66</strain>
    </source>
</reference>
<protein>
    <submittedName>
        <fullName evidence="1">Uncharacterized protein</fullName>
    </submittedName>
</protein>
<evidence type="ECO:0000313" key="1">
    <source>
        <dbReference type="EMBL" id="CEP18555.1"/>
    </source>
</evidence>
<sequence length="93" mass="10197">MMSDISTQQQQQLATVSLSPPALEDDVAIMDAQQPTNSETDLEQNSILPIWLEDTPPPITSPTNEVITFLLDSVKKLTDQANENSKNSITSIL</sequence>
<keyword evidence="2" id="KW-1185">Reference proteome</keyword>